<dbReference type="Proteomes" id="UP001327560">
    <property type="component" value="Chromosome 5"/>
</dbReference>
<dbReference type="AlphaFoldDB" id="A0AAQ3KIM3"/>
<dbReference type="PANTHER" id="PTHR35694:SF1">
    <property type="entry name" value="DENEDDYLASE"/>
    <property type="match status" value="1"/>
</dbReference>
<sequence length="659" mass="72798">MPLPLLQSPLPPSLFLLLPRCPAAVPPRTPTCCPLRLRHRRFRTSALPITDDELLRAITAPAGVDAPGARLPAIRSYDGDLASLTLIGAVGYDQAVTAAAADGGAAAEEHLSSGASTMVVETVFPGGSDECSTVSTRLFLPAKRVEEKANKLRSSLTTDILGGNPTVSKNILAMTFRQVILLQVWSFKLTLFCPGTERNMEDLASPREAPVDFTVSSSNVRILSILAEAVCSFALEGVERGHFGKADSSHLSYMFSWFQKPQGNCSLDSSICVYKISEREVVMNAMSQLDKFNSSKRNSSYTDRKLDCRWWMAPIYSRLEKAGGPEFSIWANEFVPSYRLQINADKFKDAKLEGWHQIANNRWEVLLTHFQMVQLANVLDIYYEDRYTLPNKQLLCSLITGSSKISMNKSSSWKMLIVTLAGACIFIALSIVAQMRHPHLLKIKPFTEKNNLVSSREIDGSHDCHIQSNGTAEVGDLCILVVKSIKDALGWPGDVHFDVEIGAWTGVLPSYLRNNDPSLHALDGEEYVKNFSDSDMQLQTEQSNSTISSSGTNHAEHLHAQQYNNIEMNSMDSHTTVQDIASFQVALSRDGKIIGLQPTSRVAVNHWASNPLAKLLYKGRKLSPGLIEPSLNISLPQEVFLLELLMSVYQPKDNVVLED</sequence>
<dbReference type="EMBL" id="CP136894">
    <property type="protein sequence ID" value="WOL09340.1"/>
    <property type="molecule type" value="Genomic_DNA"/>
</dbReference>
<proteinExistence type="predicted"/>
<accession>A0AAQ3KIM3</accession>
<name>A0AAQ3KIM3_9LILI</name>
<protein>
    <submittedName>
        <fullName evidence="1">Uncharacterized protein</fullName>
    </submittedName>
</protein>
<evidence type="ECO:0000313" key="1">
    <source>
        <dbReference type="EMBL" id="WOL09340.1"/>
    </source>
</evidence>
<organism evidence="1 2">
    <name type="scientific">Canna indica</name>
    <name type="common">Indian-shot</name>
    <dbReference type="NCBI Taxonomy" id="4628"/>
    <lineage>
        <taxon>Eukaryota</taxon>
        <taxon>Viridiplantae</taxon>
        <taxon>Streptophyta</taxon>
        <taxon>Embryophyta</taxon>
        <taxon>Tracheophyta</taxon>
        <taxon>Spermatophyta</taxon>
        <taxon>Magnoliopsida</taxon>
        <taxon>Liliopsida</taxon>
        <taxon>Zingiberales</taxon>
        <taxon>Cannaceae</taxon>
        <taxon>Canna</taxon>
    </lineage>
</organism>
<keyword evidence="2" id="KW-1185">Reference proteome</keyword>
<evidence type="ECO:0000313" key="2">
    <source>
        <dbReference type="Proteomes" id="UP001327560"/>
    </source>
</evidence>
<dbReference type="PANTHER" id="PTHR35694">
    <property type="entry name" value="DENEDDYLASE"/>
    <property type="match status" value="1"/>
</dbReference>
<reference evidence="1 2" key="1">
    <citation type="submission" date="2023-10" db="EMBL/GenBank/DDBJ databases">
        <title>Chromosome-scale genome assembly provides insights into flower coloration mechanisms of Canna indica.</title>
        <authorList>
            <person name="Li C."/>
        </authorList>
    </citation>
    <scope>NUCLEOTIDE SEQUENCE [LARGE SCALE GENOMIC DNA]</scope>
    <source>
        <tissue evidence="1">Flower</tissue>
    </source>
</reference>
<gene>
    <name evidence="1" type="ORF">Cni_G18093</name>
</gene>